<keyword evidence="7" id="KW-1185">Reference proteome</keyword>
<evidence type="ECO:0000256" key="1">
    <source>
        <dbReference type="ARBA" id="ARBA00009741"/>
    </source>
</evidence>
<dbReference type="InterPro" id="IPR050078">
    <property type="entry name" value="Ribosomal_L11_MeTrfase_PrmA"/>
</dbReference>
<dbReference type="STRING" id="1218492.JG30_07780"/>
<dbReference type="PATRIC" id="fig|1218492.5.peg.916"/>
<dbReference type="RefSeq" id="WP_052725196.1">
    <property type="nucleotide sequence ID" value="NZ_JAMBJK010000007.1"/>
</dbReference>
<evidence type="ECO:0000313" key="6">
    <source>
        <dbReference type="EMBL" id="KJY61726.1"/>
    </source>
</evidence>
<dbReference type="EMBL" id="JXJQ01000008">
    <property type="protein sequence ID" value="KJY61726.1"/>
    <property type="molecule type" value="Genomic_DNA"/>
</dbReference>
<evidence type="ECO:0000313" key="7">
    <source>
        <dbReference type="Proteomes" id="UP000033558"/>
    </source>
</evidence>
<dbReference type="Proteomes" id="UP000033558">
    <property type="component" value="Unassembled WGS sequence"/>
</dbReference>
<dbReference type="PANTHER" id="PTHR43648">
    <property type="entry name" value="ELECTRON TRANSFER FLAVOPROTEIN BETA SUBUNIT LYSINE METHYLTRANSFERASE"/>
    <property type="match status" value="1"/>
</dbReference>
<evidence type="ECO:0008006" key="8">
    <source>
        <dbReference type="Google" id="ProtNLM"/>
    </source>
</evidence>
<comment type="caution">
    <text evidence="6">The sequence shown here is derived from an EMBL/GenBank/DDBJ whole genome shotgun (WGS) entry which is preliminary data.</text>
</comment>
<dbReference type="CDD" id="cd02440">
    <property type="entry name" value="AdoMet_MTases"/>
    <property type="match status" value="1"/>
</dbReference>
<dbReference type="SUPFAM" id="SSF53335">
    <property type="entry name" value="S-adenosyl-L-methionine-dependent methyltransferases"/>
    <property type="match status" value="1"/>
</dbReference>
<keyword evidence="5" id="KW-0949">S-adenosyl-L-methionine</keyword>
<evidence type="ECO:0000256" key="5">
    <source>
        <dbReference type="ARBA" id="ARBA00022691"/>
    </source>
</evidence>
<evidence type="ECO:0000256" key="4">
    <source>
        <dbReference type="ARBA" id="ARBA00022679"/>
    </source>
</evidence>
<evidence type="ECO:0000256" key="2">
    <source>
        <dbReference type="ARBA" id="ARBA00022490"/>
    </source>
</evidence>
<accession>A0A0F4LW08</accession>
<reference evidence="6 7" key="1">
    <citation type="submission" date="2015-01" db="EMBL/GenBank/DDBJ databases">
        <title>Comparative genomics of the lactic acid bacteria isolated from the honey bee gut.</title>
        <authorList>
            <person name="Ellegaard K.M."/>
            <person name="Tamarit D."/>
            <person name="Javelind E."/>
            <person name="Olofsson T."/>
            <person name="Andersson S.G."/>
            <person name="Vasquez A."/>
        </authorList>
    </citation>
    <scope>NUCLEOTIDE SEQUENCE [LARGE SCALE GENOMIC DNA]</scope>
    <source>
        <strain evidence="6 7">Bin4</strain>
    </source>
</reference>
<evidence type="ECO:0000256" key="3">
    <source>
        <dbReference type="ARBA" id="ARBA00022603"/>
    </source>
</evidence>
<organism evidence="6 7">
    <name type="scientific">Bombilactobacillus mellifer</name>
    <dbReference type="NCBI Taxonomy" id="1218492"/>
    <lineage>
        <taxon>Bacteria</taxon>
        <taxon>Bacillati</taxon>
        <taxon>Bacillota</taxon>
        <taxon>Bacilli</taxon>
        <taxon>Lactobacillales</taxon>
        <taxon>Lactobacillaceae</taxon>
        <taxon>Bombilactobacillus</taxon>
    </lineage>
</organism>
<protein>
    <recommendedName>
        <fullName evidence="8">Ribosomal protein L11 methyltransferase</fullName>
    </recommendedName>
</protein>
<gene>
    <name evidence="6" type="ORF">JG30_07780</name>
</gene>
<dbReference type="GO" id="GO:0032259">
    <property type="term" value="P:methylation"/>
    <property type="evidence" value="ECO:0007669"/>
    <property type="project" value="UniProtKB-KW"/>
</dbReference>
<dbReference type="Pfam" id="PF06325">
    <property type="entry name" value="PrmA"/>
    <property type="match status" value="1"/>
</dbReference>
<name>A0A0F4LW08_9LACO</name>
<dbReference type="OrthoDB" id="9785995at2"/>
<keyword evidence="2" id="KW-0963">Cytoplasm</keyword>
<dbReference type="AlphaFoldDB" id="A0A0F4LW08"/>
<dbReference type="InterPro" id="IPR004498">
    <property type="entry name" value="Ribosomal_PrmA_MeTrfase"/>
</dbReference>
<dbReference type="HOGENOM" id="CLU_049382_0_1_9"/>
<dbReference type="NCBIfam" id="TIGR00406">
    <property type="entry name" value="prmA"/>
    <property type="match status" value="1"/>
</dbReference>
<sequence length="292" mass="32529">MNDGGDFISTQWWQLQILTDVRNFDLMSAALISLQVSGIANLPDDRGLVAFVPEQQLHSHWCDQLTTLLEQWHLAPDQYQLTIKPQAPVNWGKQWRPYYHAVQITHFMKIVPAWQTEQTIGPYDILLDPKESFGTGIHPTTRLCLQLLEQVVGQQQTMIDVGTGTGILAIAARKLGIKQILGVDIDTAAVTVARENYDRNCHDKAFTVRQNSLLAGIKDKADLITANLLEDPVRQLLPSLASHLTATGQVIISGILASRIELLAQALPSQFTVQQIITTQEWGALLAQKQEK</sequence>
<dbReference type="GO" id="GO:0008276">
    <property type="term" value="F:protein methyltransferase activity"/>
    <property type="evidence" value="ECO:0007669"/>
    <property type="project" value="InterPro"/>
</dbReference>
<dbReference type="Gene3D" id="3.40.50.150">
    <property type="entry name" value="Vaccinia Virus protein VP39"/>
    <property type="match status" value="1"/>
</dbReference>
<keyword evidence="3" id="KW-0489">Methyltransferase</keyword>
<dbReference type="InterPro" id="IPR029063">
    <property type="entry name" value="SAM-dependent_MTases_sf"/>
</dbReference>
<comment type="similarity">
    <text evidence="1">Belongs to the methyltransferase superfamily. PrmA family.</text>
</comment>
<proteinExistence type="inferred from homology"/>
<keyword evidence="4" id="KW-0808">Transferase</keyword>
<dbReference type="PANTHER" id="PTHR43648:SF1">
    <property type="entry name" value="ELECTRON TRANSFER FLAVOPROTEIN BETA SUBUNIT LYSINE METHYLTRANSFERASE"/>
    <property type="match status" value="1"/>
</dbReference>